<accession>A0A437GY67</accession>
<sequence>MSMMQEFPVDDAGHPIGCEEDVLAARWTAMHQAADAIARMLGRDGSGAERVMSLYPVGLPDGDVLIILAETEDLCTMMTQGLFAILRARENGAEAKVAAKALLSRFERKRHALLAGHETPQDLAA</sequence>
<organism evidence="1 2">
    <name type="scientific">Croceicoccus ponticola</name>
    <dbReference type="NCBI Taxonomy" id="2217664"/>
    <lineage>
        <taxon>Bacteria</taxon>
        <taxon>Pseudomonadati</taxon>
        <taxon>Pseudomonadota</taxon>
        <taxon>Alphaproteobacteria</taxon>
        <taxon>Sphingomonadales</taxon>
        <taxon>Erythrobacteraceae</taxon>
        <taxon>Croceicoccus</taxon>
    </lineage>
</organism>
<proteinExistence type="predicted"/>
<reference evidence="1 2" key="1">
    <citation type="submission" date="2018-12" db="EMBL/GenBank/DDBJ databases">
        <title>Croceicoccus ponticola sp. nov., a lipolytic bacterium isolated from seawater.</title>
        <authorList>
            <person name="Yoon J.-H."/>
        </authorList>
    </citation>
    <scope>NUCLEOTIDE SEQUENCE [LARGE SCALE GENOMIC DNA]</scope>
    <source>
        <strain evidence="1 2">GM-16</strain>
    </source>
</reference>
<evidence type="ECO:0000313" key="1">
    <source>
        <dbReference type="EMBL" id="RVQ67634.1"/>
    </source>
</evidence>
<keyword evidence="2" id="KW-1185">Reference proteome</keyword>
<gene>
    <name evidence="1" type="ORF">EKN06_06730</name>
</gene>
<protein>
    <submittedName>
        <fullName evidence="1">Uncharacterized protein</fullName>
    </submittedName>
</protein>
<dbReference type="OrthoDB" id="7432728at2"/>
<name>A0A437GY67_9SPHN</name>
<comment type="caution">
    <text evidence="1">The sequence shown here is derived from an EMBL/GenBank/DDBJ whole genome shotgun (WGS) entry which is preliminary data.</text>
</comment>
<dbReference type="AlphaFoldDB" id="A0A437GY67"/>
<dbReference type="RefSeq" id="WP_127612142.1">
    <property type="nucleotide sequence ID" value="NZ_RXOL01000002.1"/>
</dbReference>
<dbReference type="EMBL" id="RXOL01000002">
    <property type="protein sequence ID" value="RVQ67634.1"/>
    <property type="molecule type" value="Genomic_DNA"/>
</dbReference>
<dbReference type="Proteomes" id="UP000283003">
    <property type="component" value="Unassembled WGS sequence"/>
</dbReference>
<evidence type="ECO:0000313" key="2">
    <source>
        <dbReference type="Proteomes" id="UP000283003"/>
    </source>
</evidence>